<protein>
    <submittedName>
        <fullName evidence="1">Pyridoxamine 5'-phosphate oxidase family protein</fullName>
    </submittedName>
</protein>
<dbReference type="RefSeq" id="WP_261694439.1">
    <property type="nucleotide sequence ID" value="NZ_CP104694.1"/>
</dbReference>
<gene>
    <name evidence="1" type="ORF">N4264_22465</name>
</gene>
<dbReference type="Pfam" id="PF12900">
    <property type="entry name" value="Pyridox_ox_2"/>
    <property type="match status" value="1"/>
</dbReference>
<dbReference type="PANTHER" id="PTHR34071:SF2">
    <property type="entry name" value="FLAVIN-NUCLEOTIDE-BINDING PROTEIN"/>
    <property type="match status" value="1"/>
</dbReference>
<dbReference type="InterPro" id="IPR012349">
    <property type="entry name" value="Split_barrel_FMN-bd"/>
</dbReference>
<name>A0ABY6BC78_9GAMM</name>
<dbReference type="PANTHER" id="PTHR34071">
    <property type="entry name" value="5-NITROIMIDAZOLE ANTIBIOTICS RESISTANCE PROTEIN, NIMA-FAMILY-RELATED PROTEIN-RELATED"/>
    <property type="match status" value="1"/>
</dbReference>
<accession>A0ABY6BC78</accession>
<dbReference type="Proteomes" id="UP001064632">
    <property type="component" value="Chromosome"/>
</dbReference>
<keyword evidence="2" id="KW-1185">Reference proteome</keyword>
<reference evidence="1" key="1">
    <citation type="submission" date="2022-09" db="EMBL/GenBank/DDBJ databases">
        <title>Tahibacter sp. nov., isolated from a fresh water.</title>
        <authorList>
            <person name="Baek J.H."/>
            <person name="Lee J.K."/>
            <person name="Kim J.M."/>
            <person name="Jeon C.O."/>
        </authorList>
    </citation>
    <scope>NUCLEOTIDE SEQUENCE</scope>
    <source>
        <strain evidence="1">W38</strain>
    </source>
</reference>
<evidence type="ECO:0000313" key="2">
    <source>
        <dbReference type="Proteomes" id="UP001064632"/>
    </source>
</evidence>
<proteinExistence type="predicted"/>
<dbReference type="InterPro" id="IPR024747">
    <property type="entry name" value="Pyridox_Oxase-rel"/>
</dbReference>
<dbReference type="Gene3D" id="2.30.110.10">
    <property type="entry name" value="Electron Transport, Fmn-binding Protein, Chain A"/>
    <property type="match status" value="1"/>
</dbReference>
<dbReference type="SUPFAM" id="SSF50475">
    <property type="entry name" value="FMN-binding split barrel"/>
    <property type="match status" value="1"/>
</dbReference>
<organism evidence="1 2">
    <name type="scientific">Tahibacter amnicola</name>
    <dbReference type="NCBI Taxonomy" id="2976241"/>
    <lineage>
        <taxon>Bacteria</taxon>
        <taxon>Pseudomonadati</taxon>
        <taxon>Pseudomonadota</taxon>
        <taxon>Gammaproteobacteria</taxon>
        <taxon>Lysobacterales</taxon>
        <taxon>Rhodanobacteraceae</taxon>
        <taxon>Tahibacter</taxon>
    </lineage>
</organism>
<dbReference type="EMBL" id="CP104694">
    <property type="protein sequence ID" value="UXI67469.1"/>
    <property type="molecule type" value="Genomic_DNA"/>
</dbReference>
<sequence>MREYARHEVRRSRERARYDVETVHAILDAGFLAHVGFVVDGQPFVIPMLYVRDGDDILLHGSIASRLMNQLGEGVPVSISVSHIDGLVLARSHFHHSVNYRSVVCFGTARRIDDGEAKATALAGFVDAILPGRAAESRPSDRNELAATAVLRVVVENASAKIRSGGPKDDPADRALPVWAGVVPTQLRYGEPENGEDVAGQAPPSVRRLLQRQNEVITA</sequence>
<evidence type="ECO:0000313" key="1">
    <source>
        <dbReference type="EMBL" id="UXI67469.1"/>
    </source>
</evidence>